<reference evidence="2" key="1">
    <citation type="journal article" date="2014" name="Int. J. Syst. Evol. Microbiol.">
        <title>Complete genome sequence of Corynebacterium casei LMG S-19264T (=DSM 44701T), isolated from a smear-ripened cheese.</title>
        <authorList>
            <consortium name="US DOE Joint Genome Institute (JGI-PGF)"/>
            <person name="Walter F."/>
            <person name="Albersmeier A."/>
            <person name="Kalinowski J."/>
            <person name="Ruckert C."/>
        </authorList>
    </citation>
    <scope>NUCLEOTIDE SEQUENCE</scope>
    <source>
        <strain evidence="2">JCM 4790</strain>
    </source>
</reference>
<keyword evidence="3" id="KW-1185">Reference proteome</keyword>
<feature type="compositionally biased region" description="Gly residues" evidence="1">
    <location>
        <begin position="130"/>
        <end position="144"/>
    </location>
</feature>
<reference evidence="2" key="2">
    <citation type="submission" date="2020-09" db="EMBL/GenBank/DDBJ databases">
        <authorList>
            <person name="Sun Q."/>
            <person name="Ohkuma M."/>
        </authorList>
    </citation>
    <scope>NUCLEOTIDE SEQUENCE</scope>
    <source>
        <strain evidence="2">JCM 4790</strain>
    </source>
</reference>
<dbReference type="AlphaFoldDB" id="A0A918U3X6"/>
<evidence type="ECO:0000313" key="2">
    <source>
        <dbReference type="EMBL" id="GGX88996.1"/>
    </source>
</evidence>
<gene>
    <name evidence="2" type="ORF">GCM10010358_48810</name>
</gene>
<feature type="compositionally biased region" description="Low complexity" evidence="1">
    <location>
        <begin position="115"/>
        <end position="129"/>
    </location>
</feature>
<sequence length="233" mass="23711">MTVRMVTGEGADVCPEGSYALYEHALCNTDPPGGPSGRPGGRVLIADEPIEDLAAYRFANAVSSVVNKTDRPLEILVGATVGVGQSLDRLPRGLDGCLAATRLDVPGGAGDEGPAGSTAASARRTTGAGAEAGTGAVTGAGTGAKAGAGERAALEQEPDCPSFFGSGRRIKYTLDDDPTRVETGVVMETRIDDSGCYLYVVFRDHAAAGPREDGSVIKVDHHHVLGPAGPPLG</sequence>
<organism evidence="2 3">
    <name type="scientific">Streptomyces minutiscleroticus</name>
    <dbReference type="NCBI Taxonomy" id="68238"/>
    <lineage>
        <taxon>Bacteria</taxon>
        <taxon>Bacillati</taxon>
        <taxon>Actinomycetota</taxon>
        <taxon>Actinomycetes</taxon>
        <taxon>Kitasatosporales</taxon>
        <taxon>Streptomycetaceae</taxon>
        <taxon>Streptomyces</taxon>
    </lineage>
</organism>
<evidence type="ECO:0000256" key="1">
    <source>
        <dbReference type="SAM" id="MobiDB-lite"/>
    </source>
</evidence>
<protein>
    <submittedName>
        <fullName evidence="2">Uncharacterized protein</fullName>
    </submittedName>
</protein>
<accession>A0A918U3X6</accession>
<feature type="region of interest" description="Disordered" evidence="1">
    <location>
        <begin position="105"/>
        <end position="144"/>
    </location>
</feature>
<proteinExistence type="predicted"/>
<dbReference type="EMBL" id="BMVU01000026">
    <property type="protein sequence ID" value="GGX88996.1"/>
    <property type="molecule type" value="Genomic_DNA"/>
</dbReference>
<dbReference type="Proteomes" id="UP000619244">
    <property type="component" value="Unassembled WGS sequence"/>
</dbReference>
<name>A0A918U3X6_9ACTN</name>
<evidence type="ECO:0000313" key="3">
    <source>
        <dbReference type="Proteomes" id="UP000619244"/>
    </source>
</evidence>
<dbReference type="RefSeq" id="WP_190192431.1">
    <property type="nucleotide sequence ID" value="NZ_BMVU01000026.1"/>
</dbReference>
<comment type="caution">
    <text evidence="2">The sequence shown here is derived from an EMBL/GenBank/DDBJ whole genome shotgun (WGS) entry which is preliminary data.</text>
</comment>